<feature type="region of interest" description="Disordered" evidence="1">
    <location>
        <begin position="13"/>
        <end position="73"/>
    </location>
</feature>
<feature type="compositionally biased region" description="Basic residues" evidence="1">
    <location>
        <begin position="34"/>
        <end position="73"/>
    </location>
</feature>
<evidence type="ECO:0000256" key="1">
    <source>
        <dbReference type="SAM" id="MobiDB-lite"/>
    </source>
</evidence>
<dbReference type="EnsemblBacteria" id="ACA41074">
    <property type="protein sequence ID" value="ACA41074"/>
    <property type="gene ID" value="Bsph_3588"/>
</dbReference>
<accession>B1HSL6</accession>
<feature type="compositionally biased region" description="Gly residues" evidence="1">
    <location>
        <begin position="19"/>
        <end position="32"/>
    </location>
</feature>
<feature type="compositionally biased region" description="Basic and acidic residues" evidence="1">
    <location>
        <begin position="321"/>
        <end position="338"/>
    </location>
</feature>
<dbReference type="KEGG" id="lsp:Bsph_3588"/>
<protein>
    <recommendedName>
        <fullName evidence="4">Pre-toxin TG domain-containing protein</fullName>
    </recommendedName>
</protein>
<evidence type="ECO:0000313" key="3">
    <source>
        <dbReference type="Proteomes" id="UP000002164"/>
    </source>
</evidence>
<dbReference type="AlphaFoldDB" id="B1HSL6"/>
<proteinExistence type="predicted"/>
<dbReference type="CDD" id="cd20745">
    <property type="entry name" value="FIX_RhsA_AHH_HNH-like"/>
    <property type="match status" value="1"/>
</dbReference>
<reference evidence="2 3" key="1">
    <citation type="journal article" date="2008" name="J. Bacteriol.">
        <title>Complete genome sequence of the mosquitocidal bacterium Bacillus sphaericus C3-41 and comparison with those of closely related Bacillus species.</title>
        <authorList>
            <person name="Hu X."/>
            <person name="Fan W."/>
            <person name="Han B."/>
            <person name="Liu H."/>
            <person name="Zheng D."/>
            <person name="Li Q."/>
            <person name="Dong W."/>
            <person name="Yan J."/>
            <person name="Gao M."/>
            <person name="Berry C."/>
            <person name="Yuan Z."/>
        </authorList>
    </citation>
    <scope>NUCLEOTIDE SEQUENCE [LARGE SCALE GENOMIC DNA]</scope>
    <source>
        <strain evidence="2 3">C3-41</strain>
    </source>
</reference>
<gene>
    <name evidence="2" type="ordered locus">Bsph_3588</name>
</gene>
<sequence length="497" mass="53757">MGLLGLAGSLLGMIPKVGSPGGAKKGKSGGSKGKSSKKSSKKKSSTKKKQKKSSKKKKKKKRKKKKKKWGKFFTKARKLKNSLSKSKLVKRAKKAIKKAILTTKKVVKKAKAAVTKAKQQVKAAVKQTKQVVKEKVLPVVKKAAQATTKAVKNAVKPKNLLNTLQVGLDLVGLIPGFGEIADGVNGIIYLARGDKVNAALSFGAMIPFAGWVATGGKLVNKGAGVVKSVAEGVQNVLKGPVGSVVDQVKKQVVNVKTQIQSKVAEVKQQLRQMVQSQQQNFALAGGDVRHIEDTGTVGRNTPTPSPKPSNTQPSQNGSNKKPAEDKGTDKNTTRVLKQDEAIDVARKKLAQERAELLNGKYIDPNTNDIHIPHVITAAVDMKTGKTYTGYNGVGTDLRTGNPRFNPTASDLHDDTKKLVEKTKQRAMEKEGKDSFERWEVENCAEIQAVNQAFKEGAKLEDIILSTISTKNGKYKEMCGNCKVTFEEFIVDIPFGKK</sequence>
<dbReference type="HOGENOM" id="CLU_042646_0_0_9"/>
<evidence type="ECO:0000313" key="2">
    <source>
        <dbReference type="EMBL" id="ACA41074.1"/>
    </source>
</evidence>
<dbReference type="RefSeq" id="WP_012295133.1">
    <property type="nucleotide sequence ID" value="NC_010382.1"/>
</dbReference>
<name>B1HSL6_LYSSC</name>
<feature type="region of interest" description="Disordered" evidence="1">
    <location>
        <begin position="284"/>
        <end position="338"/>
    </location>
</feature>
<dbReference type="EMBL" id="CP000817">
    <property type="protein sequence ID" value="ACA41074.1"/>
    <property type="molecule type" value="Genomic_DNA"/>
</dbReference>
<dbReference type="Proteomes" id="UP000002164">
    <property type="component" value="Chromosome"/>
</dbReference>
<evidence type="ECO:0008006" key="4">
    <source>
        <dbReference type="Google" id="ProtNLM"/>
    </source>
</evidence>
<organism evidence="2 3">
    <name type="scientific">Lysinibacillus sphaericus (strain C3-41)</name>
    <dbReference type="NCBI Taxonomy" id="444177"/>
    <lineage>
        <taxon>Bacteria</taxon>
        <taxon>Bacillati</taxon>
        <taxon>Bacillota</taxon>
        <taxon>Bacilli</taxon>
        <taxon>Bacillales</taxon>
        <taxon>Bacillaceae</taxon>
        <taxon>Lysinibacillus</taxon>
    </lineage>
</organism>